<gene>
    <name evidence="2" type="ORF">FBEOM_5322</name>
</gene>
<evidence type="ECO:0000313" key="3">
    <source>
        <dbReference type="Proteomes" id="UP000730481"/>
    </source>
</evidence>
<feature type="compositionally biased region" description="Basic and acidic residues" evidence="1">
    <location>
        <begin position="13"/>
        <end position="35"/>
    </location>
</feature>
<protein>
    <submittedName>
        <fullName evidence="2">Uncharacterized protein</fullName>
    </submittedName>
</protein>
<evidence type="ECO:0000313" key="2">
    <source>
        <dbReference type="EMBL" id="KAF4340761.1"/>
    </source>
</evidence>
<comment type="caution">
    <text evidence="2">The sequence shown here is derived from an EMBL/GenBank/DDBJ whole genome shotgun (WGS) entry which is preliminary data.</text>
</comment>
<dbReference type="Proteomes" id="UP000730481">
    <property type="component" value="Unassembled WGS sequence"/>
</dbReference>
<evidence type="ECO:0000256" key="1">
    <source>
        <dbReference type="SAM" id="MobiDB-lite"/>
    </source>
</evidence>
<keyword evidence="3" id="KW-1185">Reference proteome</keyword>
<proteinExistence type="predicted"/>
<name>A0A9P5AL46_9HYPO</name>
<accession>A0A9P5AL46</accession>
<organism evidence="2 3">
    <name type="scientific">Fusarium beomiforme</name>
    <dbReference type="NCBI Taxonomy" id="44412"/>
    <lineage>
        <taxon>Eukaryota</taxon>
        <taxon>Fungi</taxon>
        <taxon>Dikarya</taxon>
        <taxon>Ascomycota</taxon>
        <taxon>Pezizomycotina</taxon>
        <taxon>Sordariomycetes</taxon>
        <taxon>Hypocreomycetidae</taxon>
        <taxon>Hypocreales</taxon>
        <taxon>Nectriaceae</taxon>
        <taxon>Fusarium</taxon>
        <taxon>Fusarium burgessii species complex</taxon>
    </lineage>
</organism>
<feature type="region of interest" description="Disordered" evidence="1">
    <location>
        <begin position="1"/>
        <end position="38"/>
    </location>
</feature>
<dbReference type="EMBL" id="PVQB02000224">
    <property type="protein sequence ID" value="KAF4340761.1"/>
    <property type="molecule type" value="Genomic_DNA"/>
</dbReference>
<reference evidence="2" key="1">
    <citation type="journal article" date="2017" name="Mycologia">
        <title>Fusarium algeriense, sp. nov., a novel toxigenic crown rot pathogen of durum wheat from Algeria is nested in the Fusarium burgessii species complex.</title>
        <authorList>
            <person name="Laraba I."/>
            <person name="Keddad A."/>
            <person name="Boureghda H."/>
            <person name="Abdallah N."/>
            <person name="Vaughan M.M."/>
            <person name="Proctor R.H."/>
            <person name="Busman M."/>
            <person name="O'Donnell K."/>
        </authorList>
    </citation>
    <scope>NUCLEOTIDE SEQUENCE</scope>
    <source>
        <strain evidence="2">NRRL 25174</strain>
    </source>
</reference>
<feature type="compositionally biased region" description="Polar residues" evidence="1">
    <location>
        <begin position="1"/>
        <end position="12"/>
    </location>
</feature>
<dbReference type="AlphaFoldDB" id="A0A9P5AL46"/>
<sequence length="124" mass="13723">MVKQDTISNNIQEGRDPGFVDYKQPDEIPEAKRPEAIGGLSYEDQFTRRGEHDASMSVLRGVNDPILIHMRTMQALMGVIDVDSPDDTGQIALPFVAQRGDTETIEKLSEKGSEQAIAIYRTCG</sequence>
<reference evidence="2" key="2">
    <citation type="submission" date="2020-02" db="EMBL/GenBank/DDBJ databases">
        <title>Identification and distribution of gene clusters putatively required for synthesis of sphingolipid metabolism inhibitors in phylogenetically diverse species of the filamentous fungus Fusarium.</title>
        <authorList>
            <person name="Kim H.-S."/>
            <person name="Busman M."/>
            <person name="Brown D.W."/>
            <person name="Divon H."/>
            <person name="Uhlig S."/>
            <person name="Proctor R.H."/>
        </authorList>
    </citation>
    <scope>NUCLEOTIDE SEQUENCE</scope>
    <source>
        <strain evidence="2">NRRL 25174</strain>
    </source>
</reference>